<dbReference type="InterPro" id="IPR013700">
    <property type="entry name" value="AflR"/>
</dbReference>
<evidence type="ECO:0000256" key="1">
    <source>
        <dbReference type="ARBA" id="ARBA00022723"/>
    </source>
</evidence>
<dbReference type="CDD" id="cd00067">
    <property type="entry name" value="GAL4"/>
    <property type="match status" value="1"/>
</dbReference>
<dbReference type="InterPro" id="IPR036864">
    <property type="entry name" value="Zn2-C6_fun-type_DNA-bd_sf"/>
</dbReference>
<evidence type="ECO:0000256" key="6">
    <source>
        <dbReference type="SAM" id="MobiDB-lite"/>
    </source>
</evidence>
<dbReference type="InterPro" id="IPR001138">
    <property type="entry name" value="Zn2Cys6_DnaBD"/>
</dbReference>
<dbReference type="SUPFAM" id="SSF57701">
    <property type="entry name" value="Zn2/Cys6 DNA-binding domain"/>
    <property type="match status" value="1"/>
</dbReference>
<keyword evidence="4" id="KW-0804">Transcription</keyword>
<evidence type="ECO:0000256" key="4">
    <source>
        <dbReference type="ARBA" id="ARBA00023163"/>
    </source>
</evidence>
<dbReference type="EMBL" id="PXOG01000029">
    <property type="protein sequence ID" value="RGP80523.1"/>
    <property type="molecule type" value="Genomic_DNA"/>
</dbReference>
<keyword evidence="3" id="KW-0238">DNA-binding</keyword>
<proteinExistence type="predicted"/>
<reference evidence="8 9" key="1">
    <citation type="journal article" date="2018" name="PLoS Pathog.">
        <title>Evolution of structural diversity of trichothecenes, a family of toxins produced by plant pathogenic and entomopathogenic fungi.</title>
        <authorList>
            <person name="Proctor R.H."/>
            <person name="McCormick S.P."/>
            <person name="Kim H.S."/>
            <person name="Cardoza R.E."/>
            <person name="Stanley A.M."/>
            <person name="Lindo L."/>
            <person name="Kelly A."/>
            <person name="Brown D.W."/>
            <person name="Lee T."/>
            <person name="Vaughan M.M."/>
            <person name="Alexander N.J."/>
            <person name="Busman M."/>
            <person name="Gutierrez S."/>
        </authorList>
    </citation>
    <scope>NUCLEOTIDE SEQUENCE [LARGE SCALE GENOMIC DNA]</scope>
    <source>
        <strain evidence="8 9">NRRL 20695</strain>
    </source>
</reference>
<evidence type="ECO:0000313" key="9">
    <source>
        <dbReference type="Proteomes" id="UP000266234"/>
    </source>
</evidence>
<keyword evidence="9" id="KW-1185">Reference proteome</keyword>
<feature type="region of interest" description="Disordered" evidence="6">
    <location>
        <begin position="67"/>
        <end position="94"/>
    </location>
</feature>
<dbReference type="GO" id="GO:0003677">
    <property type="term" value="F:DNA binding"/>
    <property type="evidence" value="ECO:0007669"/>
    <property type="project" value="UniProtKB-KW"/>
</dbReference>
<dbReference type="Proteomes" id="UP000266234">
    <property type="component" value="Unassembled WGS sequence"/>
</dbReference>
<sequence>MSGDYRMFSELLTPPARSAKPVRLRLACDACTTAKVRCSRTHPCERCEDNGQEKECYYGVSRRHGKQARHRKTVSTSIETQTQTQDSSSRNTVAATPTFTTSGFDFEFSDLAWEDYCASGCSALSDFEVLDGMSSHIDVTVDFDDLNCTSWVDPWMSLGLGSDSSSGSSVVSPDLNLYPGPILSAKPTITPIDMHNEASHDCEAMALRLLRSLHCDDRTTELCKQAHSNRTSHPPSIDTILSVNKAALANLIPLLRCSCGRNPHITMLHSAILSKVVFWYGVASRHHTEGALKPIKIQLGILDLDDEDQATLQRTLLLRELRKAGKVMDTFDSCHDTDYKAASWYVSVVRGMREELQAIIQRVDNGQGGPA</sequence>
<dbReference type="InterPro" id="IPR050675">
    <property type="entry name" value="OAF3"/>
</dbReference>
<keyword evidence="5" id="KW-0539">Nucleus</keyword>
<dbReference type="GO" id="GO:0008270">
    <property type="term" value="F:zinc ion binding"/>
    <property type="evidence" value="ECO:0007669"/>
    <property type="project" value="InterPro"/>
</dbReference>
<dbReference type="PROSITE" id="PS00463">
    <property type="entry name" value="ZN2_CY6_FUNGAL_1"/>
    <property type="match status" value="1"/>
</dbReference>
<evidence type="ECO:0000256" key="5">
    <source>
        <dbReference type="ARBA" id="ARBA00023242"/>
    </source>
</evidence>
<dbReference type="GO" id="GO:0005634">
    <property type="term" value="C:nucleus"/>
    <property type="evidence" value="ECO:0007669"/>
    <property type="project" value="InterPro"/>
</dbReference>
<dbReference type="Pfam" id="PF08493">
    <property type="entry name" value="AflR"/>
    <property type="match status" value="1"/>
</dbReference>
<accession>A0A395T715</accession>
<gene>
    <name evidence="8" type="ORF">FLONG3_1357</name>
</gene>
<keyword evidence="1" id="KW-0479">Metal-binding</keyword>
<dbReference type="PANTHER" id="PTHR31069">
    <property type="entry name" value="OLEATE-ACTIVATED TRANSCRIPTION FACTOR 1-RELATED"/>
    <property type="match status" value="1"/>
</dbReference>
<feature type="compositionally biased region" description="Polar residues" evidence="6">
    <location>
        <begin position="74"/>
        <end position="94"/>
    </location>
</feature>
<protein>
    <submittedName>
        <fullName evidence="8">Fusarubin cluster-transcription factor</fullName>
    </submittedName>
</protein>
<dbReference type="SMART" id="SM00066">
    <property type="entry name" value="GAL4"/>
    <property type="match status" value="1"/>
</dbReference>
<dbReference type="OrthoDB" id="2328572at2759"/>
<dbReference type="Gene3D" id="4.10.240.10">
    <property type="entry name" value="Zn(2)-C6 fungal-type DNA-binding domain"/>
    <property type="match status" value="1"/>
</dbReference>
<feature type="domain" description="Zn(2)-C6 fungal-type" evidence="7">
    <location>
        <begin position="27"/>
        <end position="58"/>
    </location>
</feature>
<dbReference type="Pfam" id="PF00172">
    <property type="entry name" value="Zn_clus"/>
    <property type="match status" value="1"/>
</dbReference>
<keyword evidence="2" id="KW-0805">Transcription regulation</keyword>
<dbReference type="AlphaFoldDB" id="A0A395T715"/>
<evidence type="ECO:0000313" key="8">
    <source>
        <dbReference type="EMBL" id="RGP80523.1"/>
    </source>
</evidence>
<dbReference type="GO" id="GO:0045122">
    <property type="term" value="P:aflatoxin biosynthetic process"/>
    <property type="evidence" value="ECO:0007669"/>
    <property type="project" value="InterPro"/>
</dbReference>
<organism evidence="8 9">
    <name type="scientific">Fusarium longipes</name>
    <dbReference type="NCBI Taxonomy" id="694270"/>
    <lineage>
        <taxon>Eukaryota</taxon>
        <taxon>Fungi</taxon>
        <taxon>Dikarya</taxon>
        <taxon>Ascomycota</taxon>
        <taxon>Pezizomycotina</taxon>
        <taxon>Sordariomycetes</taxon>
        <taxon>Hypocreomycetidae</taxon>
        <taxon>Hypocreales</taxon>
        <taxon>Nectriaceae</taxon>
        <taxon>Fusarium</taxon>
    </lineage>
</organism>
<dbReference type="GO" id="GO:0000981">
    <property type="term" value="F:DNA-binding transcription factor activity, RNA polymerase II-specific"/>
    <property type="evidence" value="ECO:0007669"/>
    <property type="project" value="InterPro"/>
</dbReference>
<evidence type="ECO:0000259" key="7">
    <source>
        <dbReference type="PROSITE" id="PS50048"/>
    </source>
</evidence>
<dbReference type="PROSITE" id="PS50048">
    <property type="entry name" value="ZN2_CY6_FUNGAL_2"/>
    <property type="match status" value="1"/>
</dbReference>
<evidence type="ECO:0000256" key="2">
    <source>
        <dbReference type="ARBA" id="ARBA00023015"/>
    </source>
</evidence>
<comment type="caution">
    <text evidence="8">The sequence shown here is derived from an EMBL/GenBank/DDBJ whole genome shotgun (WGS) entry which is preliminary data.</text>
</comment>
<name>A0A395T715_9HYPO</name>
<evidence type="ECO:0000256" key="3">
    <source>
        <dbReference type="ARBA" id="ARBA00023125"/>
    </source>
</evidence>
<dbReference type="PANTHER" id="PTHR31069:SF31">
    <property type="entry name" value="MONODICTYPHENONE CLUSTER TRANSCRIPTION FACTOR-RELATED"/>
    <property type="match status" value="1"/>
</dbReference>